<dbReference type="GO" id="GO:0006210">
    <property type="term" value="P:thymine catabolic process"/>
    <property type="evidence" value="ECO:0007669"/>
    <property type="project" value="TreeGrafter"/>
</dbReference>
<evidence type="ECO:0000256" key="2">
    <source>
        <dbReference type="ARBA" id="ARBA00013048"/>
    </source>
</evidence>
<keyword evidence="7" id="KW-1185">Reference proteome</keyword>
<name>A0A0H2S604_9AGAM</name>
<dbReference type="GO" id="GO:0004491">
    <property type="term" value="F:methylmalonate-semialdehyde dehydrogenase (acylating, NAD) activity"/>
    <property type="evidence" value="ECO:0007669"/>
    <property type="project" value="UniProtKB-EC"/>
</dbReference>
<dbReference type="PANTHER" id="PTHR43866:SF3">
    <property type="entry name" value="METHYLMALONATE-SEMIALDEHYDE DEHYDROGENASE [ACYLATING], MITOCHONDRIAL"/>
    <property type="match status" value="1"/>
</dbReference>
<evidence type="ECO:0000256" key="3">
    <source>
        <dbReference type="ARBA" id="ARBA00023002"/>
    </source>
</evidence>
<dbReference type="PROSITE" id="PS00070">
    <property type="entry name" value="ALDEHYDE_DEHYDR_CYS"/>
    <property type="match status" value="1"/>
</dbReference>
<dbReference type="Gene3D" id="3.40.605.10">
    <property type="entry name" value="Aldehyde Dehydrogenase, Chain A, domain 1"/>
    <property type="match status" value="1"/>
</dbReference>
<dbReference type="EMBL" id="KQ085909">
    <property type="protein sequence ID" value="KLO17068.1"/>
    <property type="molecule type" value="Genomic_DNA"/>
</dbReference>
<evidence type="ECO:0000256" key="4">
    <source>
        <dbReference type="ARBA" id="ARBA00023027"/>
    </source>
</evidence>
<dbReference type="FunFam" id="3.40.605.10:FF:000003">
    <property type="entry name" value="Methylmalonate-semialdehyde dehydrogenase [acylating]"/>
    <property type="match status" value="1"/>
</dbReference>
<evidence type="ECO:0000259" key="5">
    <source>
        <dbReference type="Pfam" id="PF00171"/>
    </source>
</evidence>
<evidence type="ECO:0000313" key="7">
    <source>
        <dbReference type="Proteomes" id="UP000053477"/>
    </source>
</evidence>
<organism evidence="6 7">
    <name type="scientific">Schizopora paradoxa</name>
    <dbReference type="NCBI Taxonomy" id="27342"/>
    <lineage>
        <taxon>Eukaryota</taxon>
        <taxon>Fungi</taxon>
        <taxon>Dikarya</taxon>
        <taxon>Basidiomycota</taxon>
        <taxon>Agaricomycotina</taxon>
        <taxon>Agaricomycetes</taxon>
        <taxon>Hymenochaetales</taxon>
        <taxon>Schizoporaceae</taxon>
        <taxon>Schizopora</taxon>
    </lineage>
</organism>
<dbReference type="GO" id="GO:0006574">
    <property type="term" value="P:L-valine catabolic process"/>
    <property type="evidence" value="ECO:0007669"/>
    <property type="project" value="TreeGrafter"/>
</dbReference>
<dbReference type="CDD" id="cd07085">
    <property type="entry name" value="ALDH_F6_MMSDH"/>
    <property type="match status" value="1"/>
</dbReference>
<dbReference type="EC" id="1.2.1.27" evidence="2"/>
<evidence type="ECO:0000256" key="1">
    <source>
        <dbReference type="ARBA" id="ARBA00009986"/>
    </source>
</evidence>
<accession>A0A0H2S604</accession>
<dbReference type="InterPro" id="IPR016162">
    <property type="entry name" value="Ald_DH_N"/>
</dbReference>
<dbReference type="STRING" id="27342.A0A0H2S604"/>
<dbReference type="Gene3D" id="3.40.309.10">
    <property type="entry name" value="Aldehyde Dehydrogenase, Chain A, domain 2"/>
    <property type="match status" value="1"/>
</dbReference>
<keyword evidence="4" id="KW-0520">NAD</keyword>
<dbReference type="InterPro" id="IPR016160">
    <property type="entry name" value="Ald_DH_CS_CYS"/>
</dbReference>
<evidence type="ECO:0000313" key="6">
    <source>
        <dbReference type="EMBL" id="KLO17068.1"/>
    </source>
</evidence>
<comment type="similarity">
    <text evidence="1">Belongs to the aldehyde dehydrogenase family.</text>
</comment>
<dbReference type="NCBIfam" id="TIGR01722">
    <property type="entry name" value="MMSDH"/>
    <property type="match status" value="1"/>
</dbReference>
<protein>
    <recommendedName>
        <fullName evidence="2">methylmalonate-semialdehyde dehydrogenase (CoA acylating)</fullName>
        <ecNumber evidence="2">1.2.1.27</ecNumber>
    </recommendedName>
</protein>
<dbReference type="GO" id="GO:0005739">
    <property type="term" value="C:mitochondrion"/>
    <property type="evidence" value="ECO:0007669"/>
    <property type="project" value="TreeGrafter"/>
</dbReference>
<dbReference type="InterPro" id="IPR016163">
    <property type="entry name" value="Ald_DH_C"/>
</dbReference>
<sequence length="555" mass="59351">MTISLARASRATGLPRGLLARQVTTSTDRRTRKPLIDLKPEIREKAELLSSSWKGTNASGGNTKNYIGGEFVESKADKWIDVLDPSTQTLLTKVPETTSAEFDAAVDAASTAYASWRKTSVLTRQRFAMELQHQIRKHSDAIATSIVLEQGKTMADAQGDVLRGLQVVETACAITSTLMGDKIEVSKDMDTETRRLPLGVCASIAPFNFPAMIPLWTIPMATVTGNTLILKPSERDPGAAMIIAELCERAGLPPGVVNIVHGTVPTVNAVCDHPDIRAISFVGGNRAGQHIYERGTKNGKRVQANLGAKNHAVIMPDANKNLALNSIIGAAFGAAGQRCMAISVAILVGEAKQWLPELVERAKKLNVNGGFEKGADLGPLISPAAKQRVTGLIASAESEGGRILLDGRHISIPDYPDGNFVGPTVIEAATSMTCYKEEIFGPVLVVLEADTLDDALSVINSNPYGNGTAIFTQSGATARKFEHEVEVGQIGINVPIPVPLPMFSWSGNKGSFLGDISFYGKNGINFYTQNKTITSLWKAEDALGSKASVDMPTMR</sequence>
<dbReference type="OrthoDB" id="310895at2759"/>
<dbReference type="SUPFAM" id="SSF53720">
    <property type="entry name" value="ALDH-like"/>
    <property type="match status" value="1"/>
</dbReference>
<dbReference type="FunFam" id="3.40.309.10:FF:000002">
    <property type="entry name" value="Methylmalonate-semialdehyde dehydrogenase (Acylating)"/>
    <property type="match status" value="1"/>
</dbReference>
<dbReference type="Pfam" id="PF00171">
    <property type="entry name" value="Aldedh"/>
    <property type="match status" value="1"/>
</dbReference>
<feature type="domain" description="Aldehyde dehydrogenase" evidence="5">
    <location>
        <begin position="71"/>
        <end position="533"/>
    </location>
</feature>
<dbReference type="InterPro" id="IPR016161">
    <property type="entry name" value="Ald_DH/histidinol_DH"/>
</dbReference>
<dbReference type="PANTHER" id="PTHR43866">
    <property type="entry name" value="MALONATE-SEMIALDEHYDE DEHYDROGENASE"/>
    <property type="match status" value="1"/>
</dbReference>
<dbReference type="InParanoid" id="A0A0H2S604"/>
<dbReference type="AlphaFoldDB" id="A0A0H2S604"/>
<reference evidence="6 7" key="1">
    <citation type="submission" date="2015-04" db="EMBL/GenBank/DDBJ databases">
        <title>Complete genome sequence of Schizopora paradoxa KUC8140, a cosmopolitan wood degrader in East Asia.</title>
        <authorList>
            <consortium name="DOE Joint Genome Institute"/>
            <person name="Min B."/>
            <person name="Park H."/>
            <person name="Jang Y."/>
            <person name="Kim J.-J."/>
            <person name="Kim K.H."/>
            <person name="Pangilinan J."/>
            <person name="Lipzen A."/>
            <person name="Riley R."/>
            <person name="Grigoriev I.V."/>
            <person name="Spatafora J.W."/>
            <person name="Choi I.-G."/>
        </authorList>
    </citation>
    <scope>NUCLEOTIDE SEQUENCE [LARGE SCALE GENOMIC DNA]</scope>
    <source>
        <strain evidence="6 7">KUC8140</strain>
    </source>
</reference>
<dbReference type="Proteomes" id="UP000053477">
    <property type="component" value="Unassembled WGS sequence"/>
</dbReference>
<dbReference type="InterPro" id="IPR015590">
    <property type="entry name" value="Aldehyde_DH_dom"/>
</dbReference>
<dbReference type="InterPro" id="IPR010061">
    <property type="entry name" value="MeMal-semiAld_DH"/>
</dbReference>
<keyword evidence="3" id="KW-0560">Oxidoreductase</keyword>
<gene>
    <name evidence="6" type="ORF">SCHPADRAFT_847313</name>
</gene>
<proteinExistence type="inferred from homology"/>